<keyword evidence="2" id="KW-1185">Reference proteome</keyword>
<dbReference type="EMBL" id="WVUH01000020">
    <property type="protein sequence ID" value="MBO4205286.1"/>
    <property type="molecule type" value="Genomic_DNA"/>
</dbReference>
<comment type="caution">
    <text evidence="1">The sequence shown here is derived from an EMBL/GenBank/DDBJ whole genome shotgun (WGS) entry which is preliminary data.</text>
</comment>
<accession>A0ABS3VLE7</accession>
<organism evidence="1 2">
    <name type="scientific">Micromonospora echinofusca</name>
    <dbReference type="NCBI Taxonomy" id="47858"/>
    <lineage>
        <taxon>Bacteria</taxon>
        <taxon>Bacillati</taxon>
        <taxon>Actinomycetota</taxon>
        <taxon>Actinomycetes</taxon>
        <taxon>Micromonosporales</taxon>
        <taxon>Micromonosporaceae</taxon>
        <taxon>Micromonospora</taxon>
    </lineage>
</organism>
<dbReference type="RefSeq" id="WP_208811472.1">
    <property type="nucleotide sequence ID" value="NZ_WVUH01000020.1"/>
</dbReference>
<proteinExistence type="predicted"/>
<name>A0ABS3VLE7_MICEH</name>
<sequence>MTRRHTDWCAGGHRCDLGEHRSEEIVVDLPGRARAVLNRVARDTGGQYAELRVRVALADVDPAARRQLLTLLDGVRDLVTRTALAGRPAPHPR</sequence>
<reference evidence="1 2" key="1">
    <citation type="submission" date="2019-12" db="EMBL/GenBank/DDBJ databases">
        <title>Whole genome sequencing of endophytic Actinobacterium Micromonospora sp. MPMI6T.</title>
        <authorList>
            <person name="Evv R."/>
            <person name="Podile A.R."/>
        </authorList>
    </citation>
    <scope>NUCLEOTIDE SEQUENCE [LARGE SCALE GENOMIC DNA]</scope>
    <source>
        <strain evidence="1 2">MPMI6</strain>
    </source>
</reference>
<dbReference type="Proteomes" id="UP000823521">
    <property type="component" value="Unassembled WGS sequence"/>
</dbReference>
<protein>
    <submittedName>
        <fullName evidence="1">Uncharacterized protein</fullName>
    </submittedName>
</protein>
<evidence type="ECO:0000313" key="2">
    <source>
        <dbReference type="Proteomes" id="UP000823521"/>
    </source>
</evidence>
<evidence type="ECO:0000313" key="1">
    <source>
        <dbReference type="EMBL" id="MBO4205286.1"/>
    </source>
</evidence>
<gene>
    <name evidence="1" type="ORF">GSF22_04565</name>
</gene>